<dbReference type="AlphaFoldDB" id="A0A5E4GH02"/>
<proteinExistence type="predicted"/>
<evidence type="ECO:0000256" key="1">
    <source>
        <dbReference type="SAM" id="MobiDB-lite"/>
    </source>
</evidence>
<evidence type="ECO:0000313" key="5">
    <source>
        <dbReference type="Proteomes" id="UP000327085"/>
    </source>
</evidence>
<feature type="compositionally biased region" description="Polar residues" evidence="1">
    <location>
        <begin position="311"/>
        <end position="338"/>
    </location>
</feature>
<evidence type="ECO:0000259" key="3">
    <source>
        <dbReference type="Pfam" id="PF14244"/>
    </source>
</evidence>
<evidence type="ECO:0000259" key="2">
    <source>
        <dbReference type="Pfam" id="PF03732"/>
    </source>
</evidence>
<dbReference type="InParanoid" id="A0A5E4GH02"/>
<dbReference type="OMA" id="PRIYQIQ"/>
<feature type="compositionally biased region" description="Low complexity" evidence="1">
    <location>
        <begin position="340"/>
        <end position="353"/>
    </location>
</feature>
<dbReference type="Pfam" id="PF03732">
    <property type="entry name" value="Retrotrans_gag"/>
    <property type="match status" value="1"/>
</dbReference>
<protein>
    <submittedName>
        <fullName evidence="4">PREDICTED: Retrovirus-related Pol poly from transposon</fullName>
    </submittedName>
</protein>
<feature type="domain" description="Retrotransposon gag" evidence="2">
    <location>
        <begin position="110"/>
        <end position="194"/>
    </location>
</feature>
<dbReference type="InterPro" id="IPR005162">
    <property type="entry name" value="Retrotrans_gag_dom"/>
</dbReference>
<dbReference type="InterPro" id="IPR029472">
    <property type="entry name" value="Copia-like_N"/>
</dbReference>
<gene>
    <name evidence="4" type="ORF">ALMOND_2B031890</name>
</gene>
<accession>A0A5E4GH02</accession>
<feature type="domain" description="Retrotransposon Copia-like N-terminal" evidence="3">
    <location>
        <begin position="22"/>
        <end position="68"/>
    </location>
</feature>
<organism evidence="4 5">
    <name type="scientific">Prunus dulcis</name>
    <name type="common">Almond</name>
    <name type="synonym">Amygdalus dulcis</name>
    <dbReference type="NCBI Taxonomy" id="3755"/>
    <lineage>
        <taxon>Eukaryota</taxon>
        <taxon>Viridiplantae</taxon>
        <taxon>Streptophyta</taxon>
        <taxon>Embryophyta</taxon>
        <taxon>Tracheophyta</taxon>
        <taxon>Spermatophyta</taxon>
        <taxon>Magnoliopsida</taxon>
        <taxon>eudicotyledons</taxon>
        <taxon>Gunneridae</taxon>
        <taxon>Pentapetalae</taxon>
        <taxon>rosids</taxon>
        <taxon>fabids</taxon>
        <taxon>Rosales</taxon>
        <taxon>Rosaceae</taxon>
        <taxon>Amygdaloideae</taxon>
        <taxon>Amygdaleae</taxon>
        <taxon>Prunus</taxon>
    </lineage>
</organism>
<dbReference type="PANTHER" id="PTHR37610:SF60">
    <property type="entry name" value="RETROTRANSPOSON COPIA-LIKE N-TERMINAL DOMAIN-CONTAINING PROTEIN"/>
    <property type="match status" value="1"/>
</dbReference>
<dbReference type="Pfam" id="PF14244">
    <property type="entry name" value="Retrotran_gag_3"/>
    <property type="match status" value="1"/>
</dbReference>
<dbReference type="PANTHER" id="PTHR37610">
    <property type="entry name" value="CCHC-TYPE DOMAIN-CONTAINING PROTEIN"/>
    <property type="match status" value="1"/>
</dbReference>
<sequence length="410" mass="44947">MGNIDESSQNSVVETSNSFFIHSSDHPGLLLVNKRLNGDNYPTCKRSMIIALTAKNKFGFVDGSIETPSRAKKPADFALWERCDKMVLSWLLNSVEPDLAEGVVYADTAHEIWKDFEDRFSQGNAPRIYQIQKAIAFHTQGSMPVSNYYTKLKGYWDELTSYRGTPSCSCDGMKSYNKFKEQDQIMQFLMGLNDSYNAVRGQILLMKELPSVREAYSLIIQEEKQREIGSPVTEGVSIAAAVKTQKGAGSSYHRSGNQTSFRGTPISSEATLHCTYCNQDHHTVDRCYKLHGYPPGHKLYRGGSNPPGHANTGSASRNGGRSKWHASSSYANQVQVSSPAAAAQTEQTSTASSHVDQSTQNLKNILGGLSVDQCKQLAAAMVHLSKPTSDNTDAFANAAGLGYGEDDWVG</sequence>
<dbReference type="Proteomes" id="UP000327085">
    <property type="component" value="Unassembled WGS sequence"/>
</dbReference>
<dbReference type="EMBL" id="CABIKO010000727">
    <property type="protein sequence ID" value="VVA39034.1"/>
    <property type="molecule type" value="Genomic_DNA"/>
</dbReference>
<dbReference type="Gramene" id="VVA39034">
    <property type="protein sequence ID" value="VVA39034"/>
    <property type="gene ID" value="Prudul26B031890"/>
</dbReference>
<feature type="region of interest" description="Disordered" evidence="1">
    <location>
        <begin position="298"/>
        <end position="357"/>
    </location>
</feature>
<evidence type="ECO:0000313" key="4">
    <source>
        <dbReference type="EMBL" id="VVA39034.1"/>
    </source>
</evidence>
<reference evidence="5" key="1">
    <citation type="journal article" date="2020" name="Plant J.">
        <title>Transposons played a major role in the diversification between the closely related almond and peach genomes: results from the almond genome sequence.</title>
        <authorList>
            <person name="Alioto T."/>
            <person name="Alexiou K.G."/>
            <person name="Bardil A."/>
            <person name="Barteri F."/>
            <person name="Castanera R."/>
            <person name="Cruz F."/>
            <person name="Dhingra A."/>
            <person name="Duval H."/>
            <person name="Fernandez I Marti A."/>
            <person name="Frias L."/>
            <person name="Galan B."/>
            <person name="Garcia J.L."/>
            <person name="Howad W."/>
            <person name="Gomez-Garrido J."/>
            <person name="Gut M."/>
            <person name="Julca I."/>
            <person name="Morata J."/>
            <person name="Puigdomenech P."/>
            <person name="Ribeca P."/>
            <person name="Rubio Cabetas M.J."/>
            <person name="Vlasova A."/>
            <person name="Wirthensohn M."/>
            <person name="Garcia-Mas J."/>
            <person name="Gabaldon T."/>
            <person name="Casacuberta J.M."/>
            <person name="Arus P."/>
        </authorList>
    </citation>
    <scope>NUCLEOTIDE SEQUENCE [LARGE SCALE GENOMIC DNA]</scope>
    <source>
        <strain evidence="5">cv. Texas</strain>
    </source>
</reference>
<name>A0A5E4GH02_PRUDU</name>